<dbReference type="InterPro" id="IPR036291">
    <property type="entry name" value="NAD(P)-bd_dom_sf"/>
</dbReference>
<dbReference type="SMART" id="SM00822">
    <property type="entry name" value="PKS_KR"/>
    <property type="match status" value="1"/>
</dbReference>
<name>A0ABP8PPC8_9MICO</name>
<comment type="similarity">
    <text evidence="1">Belongs to the short-chain dehydrogenases/reductases (SDR) family.</text>
</comment>
<accession>A0ABP8PPC8</accession>
<evidence type="ECO:0000259" key="3">
    <source>
        <dbReference type="SMART" id="SM00822"/>
    </source>
</evidence>
<dbReference type="InterPro" id="IPR020904">
    <property type="entry name" value="Sc_DH/Rdtase_CS"/>
</dbReference>
<dbReference type="Proteomes" id="UP001500731">
    <property type="component" value="Unassembled WGS sequence"/>
</dbReference>
<dbReference type="PRINTS" id="PR00080">
    <property type="entry name" value="SDRFAMILY"/>
</dbReference>
<protein>
    <submittedName>
        <fullName evidence="4">Glucose 1-dehydrogenase</fullName>
    </submittedName>
</protein>
<dbReference type="PROSITE" id="PS00061">
    <property type="entry name" value="ADH_SHORT"/>
    <property type="match status" value="1"/>
</dbReference>
<dbReference type="CDD" id="cd05233">
    <property type="entry name" value="SDR_c"/>
    <property type="match status" value="1"/>
</dbReference>
<dbReference type="RefSeq" id="WP_345188191.1">
    <property type="nucleotide sequence ID" value="NZ_BAABGP010000021.1"/>
</dbReference>
<organism evidence="4 5">
    <name type="scientific">Microbacterium panaciterrae</name>
    <dbReference type="NCBI Taxonomy" id="985759"/>
    <lineage>
        <taxon>Bacteria</taxon>
        <taxon>Bacillati</taxon>
        <taxon>Actinomycetota</taxon>
        <taxon>Actinomycetes</taxon>
        <taxon>Micrococcales</taxon>
        <taxon>Microbacteriaceae</taxon>
        <taxon>Microbacterium</taxon>
    </lineage>
</organism>
<evidence type="ECO:0000256" key="2">
    <source>
        <dbReference type="ARBA" id="ARBA00023002"/>
    </source>
</evidence>
<dbReference type="PANTHER" id="PTHR42760:SF133">
    <property type="entry name" value="3-OXOACYL-[ACYL-CARRIER-PROTEIN] REDUCTASE"/>
    <property type="match status" value="1"/>
</dbReference>
<keyword evidence="5" id="KW-1185">Reference proteome</keyword>
<proteinExistence type="inferred from homology"/>
<feature type="domain" description="Ketoreductase" evidence="3">
    <location>
        <begin position="7"/>
        <end position="178"/>
    </location>
</feature>
<dbReference type="Gene3D" id="3.40.50.720">
    <property type="entry name" value="NAD(P)-binding Rossmann-like Domain"/>
    <property type="match status" value="1"/>
</dbReference>
<comment type="caution">
    <text evidence="4">The sequence shown here is derived from an EMBL/GenBank/DDBJ whole genome shotgun (WGS) entry which is preliminary data.</text>
</comment>
<reference evidence="5" key="1">
    <citation type="journal article" date="2019" name="Int. J. Syst. Evol. Microbiol.">
        <title>The Global Catalogue of Microorganisms (GCM) 10K type strain sequencing project: providing services to taxonomists for standard genome sequencing and annotation.</title>
        <authorList>
            <consortium name="The Broad Institute Genomics Platform"/>
            <consortium name="The Broad Institute Genome Sequencing Center for Infectious Disease"/>
            <person name="Wu L."/>
            <person name="Ma J."/>
        </authorList>
    </citation>
    <scope>NUCLEOTIDE SEQUENCE [LARGE SCALE GENOMIC DNA]</scope>
    <source>
        <strain evidence="5">JCM 17839</strain>
    </source>
</reference>
<dbReference type="InterPro" id="IPR057326">
    <property type="entry name" value="KR_dom"/>
</dbReference>
<dbReference type="EMBL" id="BAABGP010000021">
    <property type="protein sequence ID" value="GAA4489217.1"/>
    <property type="molecule type" value="Genomic_DNA"/>
</dbReference>
<dbReference type="InterPro" id="IPR002347">
    <property type="entry name" value="SDR_fam"/>
</dbReference>
<evidence type="ECO:0000313" key="4">
    <source>
        <dbReference type="EMBL" id="GAA4489217.1"/>
    </source>
</evidence>
<keyword evidence="2" id="KW-0560">Oxidoreductase</keyword>
<dbReference type="Pfam" id="PF13561">
    <property type="entry name" value="adh_short_C2"/>
    <property type="match status" value="1"/>
</dbReference>
<evidence type="ECO:0000313" key="5">
    <source>
        <dbReference type="Proteomes" id="UP001500731"/>
    </source>
</evidence>
<gene>
    <name evidence="4" type="ORF">GCM10023171_29840</name>
</gene>
<dbReference type="PRINTS" id="PR00081">
    <property type="entry name" value="GDHRDH"/>
</dbReference>
<dbReference type="SUPFAM" id="SSF51735">
    <property type="entry name" value="NAD(P)-binding Rossmann-fold domains"/>
    <property type="match status" value="1"/>
</dbReference>
<sequence length="253" mass="25999">MVNAADQVVIVTGGNGGIGAAIVAAYVELGATVINSDRGPSAVGAAAAYFDLDVTDEVAVKAMLADVVEAYGRIDVLIHAAGVLGDTVDPMSTTTAEFERVMTINGTAAFTVTRETAQVMIDLGIKGSILLLSSVAAKEARTTYLPYNASKIAVLHIMWSMAQILGPSGISVNAIAPGPTETPMWAKLAEASGPDAEAALAARAARAAQLPMRRFARPEEIASAALFLTDPRNRYITGISLDVAGGAHLGMGS</sequence>
<evidence type="ECO:0000256" key="1">
    <source>
        <dbReference type="ARBA" id="ARBA00006484"/>
    </source>
</evidence>
<dbReference type="PANTHER" id="PTHR42760">
    <property type="entry name" value="SHORT-CHAIN DEHYDROGENASES/REDUCTASES FAMILY MEMBER"/>
    <property type="match status" value="1"/>
</dbReference>